<comment type="caution">
    <text evidence="5">The sequence shown here is derived from an EMBL/GenBank/DDBJ whole genome shotgun (WGS) entry which is preliminary data.</text>
</comment>
<evidence type="ECO:0000256" key="2">
    <source>
        <dbReference type="ARBA" id="ARBA00004613"/>
    </source>
</evidence>
<keyword evidence="6" id="KW-1185">Reference proteome</keyword>
<gene>
    <name evidence="5" type="ORF">V7S43_015359</name>
</gene>
<dbReference type="GO" id="GO:0005576">
    <property type="term" value="C:extracellular region"/>
    <property type="evidence" value="ECO:0007669"/>
    <property type="project" value="UniProtKB-SubCell"/>
</dbReference>
<evidence type="ECO:0000256" key="3">
    <source>
        <dbReference type="ARBA" id="ARBA00022525"/>
    </source>
</evidence>
<comment type="subcellular location">
    <subcellularLocation>
        <location evidence="1">Host cell</location>
    </subcellularLocation>
    <subcellularLocation>
        <location evidence="2">Secreted</location>
    </subcellularLocation>
</comment>
<evidence type="ECO:0000313" key="6">
    <source>
        <dbReference type="Proteomes" id="UP001632037"/>
    </source>
</evidence>
<sequence length="70" mass="7701">MVKLLCAIAGEAKNAFEVNINESESVSELKEGIKMKVDDITVPARKLQLFLAKKDDAWLPDDSPAGQELK</sequence>
<keyword evidence="3" id="KW-0964">Secreted</keyword>
<evidence type="ECO:0000259" key="4">
    <source>
        <dbReference type="Pfam" id="PF20147"/>
    </source>
</evidence>
<evidence type="ECO:0000313" key="5">
    <source>
        <dbReference type="EMBL" id="KAL3659684.1"/>
    </source>
</evidence>
<dbReference type="Pfam" id="PF20147">
    <property type="entry name" value="Crinkler"/>
    <property type="match status" value="1"/>
</dbReference>
<dbReference type="Proteomes" id="UP001632037">
    <property type="component" value="Unassembled WGS sequence"/>
</dbReference>
<proteinExistence type="predicted"/>
<dbReference type="GO" id="GO:0043657">
    <property type="term" value="C:host cell"/>
    <property type="evidence" value="ECO:0007669"/>
    <property type="project" value="UniProtKB-SubCell"/>
</dbReference>
<evidence type="ECO:0000256" key="1">
    <source>
        <dbReference type="ARBA" id="ARBA00004340"/>
    </source>
</evidence>
<protein>
    <recommendedName>
        <fullName evidence="4">Crinkler effector protein N-terminal domain-containing protein</fullName>
    </recommendedName>
</protein>
<accession>A0ABD3F041</accession>
<organism evidence="5 6">
    <name type="scientific">Phytophthora oleae</name>
    <dbReference type="NCBI Taxonomy" id="2107226"/>
    <lineage>
        <taxon>Eukaryota</taxon>
        <taxon>Sar</taxon>
        <taxon>Stramenopiles</taxon>
        <taxon>Oomycota</taxon>
        <taxon>Peronosporomycetes</taxon>
        <taxon>Peronosporales</taxon>
        <taxon>Peronosporaceae</taxon>
        <taxon>Phytophthora</taxon>
    </lineage>
</organism>
<dbReference type="InterPro" id="IPR045379">
    <property type="entry name" value="Crinkler_N"/>
</dbReference>
<name>A0ABD3F041_9STRA</name>
<reference evidence="5 6" key="1">
    <citation type="submission" date="2024-09" db="EMBL/GenBank/DDBJ databases">
        <title>Genome sequencing and assembly of Phytophthora oleae, isolate VK10A, causative agent of rot of olive drupes.</title>
        <authorList>
            <person name="Conti Taguali S."/>
            <person name="Riolo M."/>
            <person name="La Spada F."/>
            <person name="Cacciola S.O."/>
            <person name="Dionisio G."/>
        </authorList>
    </citation>
    <scope>NUCLEOTIDE SEQUENCE [LARGE SCALE GENOMIC DNA]</scope>
    <source>
        <strain evidence="5 6">VK10A</strain>
    </source>
</reference>
<dbReference type="EMBL" id="JBIMZQ010000045">
    <property type="protein sequence ID" value="KAL3659684.1"/>
    <property type="molecule type" value="Genomic_DNA"/>
</dbReference>
<feature type="domain" description="Crinkler effector protein N-terminal" evidence="4">
    <location>
        <begin position="2"/>
        <end position="64"/>
    </location>
</feature>
<dbReference type="AlphaFoldDB" id="A0ABD3F041"/>